<name>A0ACC1JGE6_9FUNG</name>
<keyword evidence="2" id="KW-1185">Reference proteome</keyword>
<reference evidence="1" key="1">
    <citation type="submission" date="2022-07" db="EMBL/GenBank/DDBJ databases">
        <title>Phylogenomic reconstructions and comparative analyses of Kickxellomycotina fungi.</title>
        <authorList>
            <person name="Reynolds N.K."/>
            <person name="Stajich J.E."/>
            <person name="Barry K."/>
            <person name="Grigoriev I.V."/>
            <person name="Crous P."/>
            <person name="Smith M.E."/>
        </authorList>
    </citation>
    <scope>NUCLEOTIDE SEQUENCE</scope>
    <source>
        <strain evidence="1">NRRL 5244</strain>
    </source>
</reference>
<accession>A0ACC1JGE6</accession>
<sequence length="544" mass="58360">MSLLVFSDLLMVVERYWPPKGHGGIRVTCGRSTKAACPVHGSAAKKSAGTGPAGAGVTCTCGSDNGLSAATTAFMASGAVGTTKWGRFAGWIDISRISVLEKSVEPAATAFYILRYPTNDEPSALDPREARRTRVGTASGKSGASMVSLDSAASSSSSNTITTPPAAAASRNSGSGGRGRTAEDPMQIEFSRILYPSETTESYGDAAYWHPQSLHEFEVDSPMTRDALFEFLNTAWDRSVARCFEATGGLSRHGSSSSRNGGAIVRRPVASLGHPELDRVDVGGQSWAVRIWDAADYARTRHDCPNALMADLTVVWDYSVSNSSDGSDMSVYYPFQACRVADRGDEWFDVTSTVLPLDAQNGAAAGDAYAELSEECETVDSWPELCRLVEQAIVMYQYVLLAYPEHHRVQQCYNRSILASLFDRNALGSSSAVKNEAVAAAPRKLFSRAKHLFSTSLRGSSSHRETLDTANLFASAYGTQQPVDPATHGTHHASSTMFGKYRSKGKGSTMTTVRGCDIAAPSNIFADSPFDSIKEQQFFKGVCV</sequence>
<proteinExistence type="predicted"/>
<dbReference type="Proteomes" id="UP001150603">
    <property type="component" value="Unassembled WGS sequence"/>
</dbReference>
<comment type="caution">
    <text evidence="1">The sequence shown here is derived from an EMBL/GenBank/DDBJ whole genome shotgun (WGS) entry which is preliminary data.</text>
</comment>
<evidence type="ECO:0000313" key="1">
    <source>
        <dbReference type="EMBL" id="KAJ1950795.1"/>
    </source>
</evidence>
<gene>
    <name evidence="1" type="ORF">FBU59_000514</name>
</gene>
<organism evidence="1 2">
    <name type="scientific">Linderina macrospora</name>
    <dbReference type="NCBI Taxonomy" id="4868"/>
    <lineage>
        <taxon>Eukaryota</taxon>
        <taxon>Fungi</taxon>
        <taxon>Fungi incertae sedis</taxon>
        <taxon>Zoopagomycota</taxon>
        <taxon>Kickxellomycotina</taxon>
        <taxon>Kickxellomycetes</taxon>
        <taxon>Kickxellales</taxon>
        <taxon>Kickxellaceae</taxon>
        <taxon>Linderina</taxon>
    </lineage>
</organism>
<evidence type="ECO:0000313" key="2">
    <source>
        <dbReference type="Proteomes" id="UP001150603"/>
    </source>
</evidence>
<dbReference type="EMBL" id="JANBPW010000121">
    <property type="protein sequence ID" value="KAJ1950795.1"/>
    <property type="molecule type" value="Genomic_DNA"/>
</dbReference>
<protein>
    <submittedName>
        <fullName evidence="1">Uncharacterized protein</fullName>
    </submittedName>
</protein>